<proteinExistence type="predicted"/>
<evidence type="ECO:0000256" key="2">
    <source>
        <dbReference type="ARBA" id="ARBA00023008"/>
    </source>
</evidence>
<dbReference type="InterPro" id="IPR002227">
    <property type="entry name" value="Tyrosinase_Cu-bd"/>
</dbReference>
<evidence type="ECO:0000256" key="1">
    <source>
        <dbReference type="ARBA" id="ARBA00022723"/>
    </source>
</evidence>
<dbReference type="PANTHER" id="PTHR11474:SF126">
    <property type="entry name" value="TYROSINASE-LIKE PROTEIN TYR-1-RELATED"/>
    <property type="match status" value="1"/>
</dbReference>
<feature type="signal peptide" evidence="3">
    <location>
        <begin position="1"/>
        <end position="24"/>
    </location>
</feature>
<organism evidence="5 6">
    <name type="scientific">Batrachochytrium salamandrivorans</name>
    <dbReference type="NCBI Taxonomy" id="1357716"/>
    <lineage>
        <taxon>Eukaryota</taxon>
        <taxon>Fungi</taxon>
        <taxon>Fungi incertae sedis</taxon>
        <taxon>Chytridiomycota</taxon>
        <taxon>Chytridiomycota incertae sedis</taxon>
        <taxon>Chytridiomycetes</taxon>
        <taxon>Rhizophydiales</taxon>
        <taxon>Rhizophydiales incertae sedis</taxon>
        <taxon>Batrachochytrium</taxon>
    </lineage>
</organism>
<dbReference type="EMBL" id="JAFCIX010000145">
    <property type="protein sequence ID" value="KAH6597386.1"/>
    <property type="molecule type" value="Genomic_DNA"/>
</dbReference>
<dbReference type="InterPro" id="IPR008922">
    <property type="entry name" value="Di-copper_centre_dom_sf"/>
</dbReference>
<evidence type="ECO:0000256" key="3">
    <source>
        <dbReference type="SAM" id="SignalP"/>
    </source>
</evidence>
<keyword evidence="2" id="KW-0186">Copper</keyword>
<evidence type="ECO:0000313" key="5">
    <source>
        <dbReference type="EMBL" id="KAH6597386.1"/>
    </source>
</evidence>
<accession>A0ABQ8FII7</accession>
<dbReference type="Gene3D" id="1.10.1280.10">
    <property type="entry name" value="Di-copper center containing domain from catechol oxidase"/>
    <property type="match status" value="1"/>
</dbReference>
<comment type="caution">
    <text evidence="5">The sequence shown here is derived from an EMBL/GenBank/DDBJ whole genome shotgun (WGS) entry which is preliminary data.</text>
</comment>
<feature type="chain" id="PRO_5046418930" description="Tyrosinase copper-binding domain-containing protein" evidence="3">
    <location>
        <begin position="25"/>
        <end position="155"/>
    </location>
</feature>
<name>A0ABQ8FII7_9FUNG</name>
<dbReference type="Proteomes" id="UP001648503">
    <property type="component" value="Unassembled WGS sequence"/>
</dbReference>
<dbReference type="PROSITE" id="PS00497">
    <property type="entry name" value="TYROSINASE_1"/>
    <property type="match status" value="1"/>
</dbReference>
<keyword evidence="6" id="KW-1185">Reference proteome</keyword>
<sequence>MRVLQSFVALTALLVTIAPVNVAAQCRTFTVRKELNDMTAQDWAVYKSTILRAHATPDPNDPRYSIWEYGAYLHNQVANVIHGNCQFLFWHRMFTRWMEQRLQAIDSRFQFFYWDSARQWRNPTASTIFTHFGTSGRPVRDGFLANAFFKPPTLT</sequence>
<gene>
    <name evidence="5" type="ORF">BASA50_004527</name>
</gene>
<evidence type="ECO:0000313" key="6">
    <source>
        <dbReference type="Proteomes" id="UP001648503"/>
    </source>
</evidence>
<keyword evidence="1" id="KW-0479">Metal-binding</keyword>
<keyword evidence="3" id="KW-0732">Signal</keyword>
<feature type="domain" description="Tyrosinase copper-binding" evidence="4">
    <location>
        <begin position="82"/>
        <end position="99"/>
    </location>
</feature>
<dbReference type="InterPro" id="IPR050316">
    <property type="entry name" value="Tyrosinase/Hemocyanin"/>
</dbReference>
<dbReference type="PANTHER" id="PTHR11474">
    <property type="entry name" value="TYROSINASE FAMILY MEMBER"/>
    <property type="match status" value="1"/>
</dbReference>
<dbReference type="Pfam" id="PF00264">
    <property type="entry name" value="Tyrosinase"/>
    <property type="match status" value="1"/>
</dbReference>
<protein>
    <recommendedName>
        <fullName evidence="4">Tyrosinase copper-binding domain-containing protein</fullName>
    </recommendedName>
</protein>
<dbReference type="SUPFAM" id="SSF48056">
    <property type="entry name" value="Di-copper centre-containing domain"/>
    <property type="match status" value="1"/>
</dbReference>
<reference evidence="5 6" key="1">
    <citation type="submission" date="2021-02" db="EMBL/GenBank/DDBJ databases">
        <title>Variation within the Batrachochytrium salamandrivorans European outbreak.</title>
        <authorList>
            <person name="Kelly M."/>
            <person name="Pasmans F."/>
            <person name="Shea T.P."/>
            <person name="Munoz J.F."/>
            <person name="Carranza S."/>
            <person name="Cuomo C.A."/>
            <person name="Martel A."/>
        </authorList>
    </citation>
    <scope>NUCLEOTIDE SEQUENCE [LARGE SCALE GENOMIC DNA]</scope>
    <source>
        <strain evidence="5 6">AMFP18/2</strain>
    </source>
</reference>
<evidence type="ECO:0000259" key="4">
    <source>
        <dbReference type="PROSITE" id="PS00497"/>
    </source>
</evidence>